<dbReference type="PANTHER" id="PTHR45586:SF1">
    <property type="entry name" value="LIPOPOLYSACCHARIDE ASSEMBLY PROTEIN B"/>
    <property type="match status" value="1"/>
</dbReference>
<dbReference type="PROSITE" id="PS51257">
    <property type="entry name" value="PROKAR_LIPOPROTEIN"/>
    <property type="match status" value="1"/>
</dbReference>
<dbReference type="EMBL" id="JOKH01000011">
    <property type="protein sequence ID" value="KEQ12096.1"/>
    <property type="molecule type" value="Genomic_DNA"/>
</dbReference>
<evidence type="ECO:0000313" key="5">
    <source>
        <dbReference type="EMBL" id="KEQ12096.1"/>
    </source>
</evidence>
<dbReference type="PROSITE" id="PS50005">
    <property type="entry name" value="TPR"/>
    <property type="match status" value="3"/>
</dbReference>
<feature type="repeat" description="TPR" evidence="3">
    <location>
        <begin position="39"/>
        <end position="72"/>
    </location>
</feature>
<evidence type="ECO:0000256" key="2">
    <source>
        <dbReference type="ARBA" id="ARBA00022803"/>
    </source>
</evidence>
<feature type="signal peptide" evidence="4">
    <location>
        <begin position="1"/>
        <end position="27"/>
    </location>
</feature>
<keyword evidence="2 3" id="KW-0802">TPR repeat</keyword>
<dbReference type="NCBIfam" id="TIGR02521">
    <property type="entry name" value="type_IV_pilW"/>
    <property type="match status" value="1"/>
</dbReference>
<sequence>MTGRSMIAKLRISAVLFSIILSGCVATGGPEPVNEGDAVRSYLELARGYVQQGLTENAVKPINRALEIQPRSADAYGMLGLVYQLQGEASLAEESFKKALSLNSDSSEIHNNFGVFLFSQNRLADAYREFEKAAEDVRYGSRSRAYENLGLVALRQGRSSLAAEHFDKALKLNSNLPRASLELAAILEEQGRFREAWQSYQVFTRLSRQNERSLKLGIRLARNNGDQDAAASYSLQLGRLFPSSTGEGVRSRSGYEY</sequence>
<gene>
    <name evidence="5" type="ORF">GZ78_28060</name>
</gene>
<keyword evidence="4" id="KW-0732">Signal</keyword>
<feature type="chain" id="PRO_5001760523" evidence="4">
    <location>
        <begin position="28"/>
        <end position="257"/>
    </location>
</feature>
<dbReference type="eggNOG" id="COG3063">
    <property type="taxonomic scope" value="Bacteria"/>
</dbReference>
<feature type="repeat" description="TPR" evidence="3">
    <location>
        <begin position="143"/>
        <end position="176"/>
    </location>
</feature>
<evidence type="ECO:0000256" key="4">
    <source>
        <dbReference type="SAM" id="SignalP"/>
    </source>
</evidence>
<comment type="caution">
    <text evidence="5">The sequence shown here is derived from an EMBL/GenBank/DDBJ whole genome shotgun (WGS) entry which is preliminary data.</text>
</comment>
<name>A0A081N0X3_9GAMM</name>
<dbReference type="InterPro" id="IPR051012">
    <property type="entry name" value="CellSynth/LPSAsmb/PSIAsmb"/>
</dbReference>
<reference evidence="5 6" key="1">
    <citation type="submission" date="2014-06" db="EMBL/GenBank/DDBJ databases">
        <title>Whole Genome Sequences of Three Symbiotic Endozoicomonas Bacteria.</title>
        <authorList>
            <person name="Neave M.J."/>
            <person name="Apprill A."/>
            <person name="Voolstra C.R."/>
        </authorList>
    </citation>
    <scope>NUCLEOTIDE SEQUENCE [LARGE SCALE GENOMIC DNA]</scope>
    <source>
        <strain evidence="5 6">DSM 25634</strain>
    </source>
</reference>
<dbReference type="AlphaFoldDB" id="A0A081N0X3"/>
<evidence type="ECO:0000313" key="6">
    <source>
        <dbReference type="Proteomes" id="UP000028073"/>
    </source>
</evidence>
<proteinExistence type="predicted"/>
<protein>
    <submittedName>
        <fullName evidence="5">Uncharacterized protein</fullName>
    </submittedName>
</protein>
<dbReference type="InterPro" id="IPR019734">
    <property type="entry name" value="TPR_rpt"/>
</dbReference>
<dbReference type="Proteomes" id="UP000028073">
    <property type="component" value="Unassembled WGS sequence"/>
</dbReference>
<dbReference type="PANTHER" id="PTHR45586">
    <property type="entry name" value="TPR REPEAT-CONTAINING PROTEIN PA4667"/>
    <property type="match status" value="1"/>
</dbReference>
<dbReference type="Pfam" id="PF13424">
    <property type="entry name" value="TPR_12"/>
    <property type="match status" value="1"/>
</dbReference>
<feature type="repeat" description="TPR" evidence="3">
    <location>
        <begin position="73"/>
        <end position="106"/>
    </location>
</feature>
<dbReference type="InterPro" id="IPR011990">
    <property type="entry name" value="TPR-like_helical_dom_sf"/>
</dbReference>
<accession>A0A081N0X3</accession>
<keyword evidence="6" id="KW-1185">Reference proteome</keyword>
<dbReference type="SUPFAM" id="SSF48452">
    <property type="entry name" value="TPR-like"/>
    <property type="match status" value="1"/>
</dbReference>
<evidence type="ECO:0000256" key="1">
    <source>
        <dbReference type="ARBA" id="ARBA00022737"/>
    </source>
</evidence>
<keyword evidence="1" id="KW-0677">Repeat</keyword>
<dbReference type="Gene3D" id="1.25.40.10">
    <property type="entry name" value="Tetratricopeptide repeat domain"/>
    <property type="match status" value="1"/>
</dbReference>
<dbReference type="InterPro" id="IPR013360">
    <property type="entry name" value="Pilus_4_PilW"/>
</dbReference>
<dbReference type="STRING" id="1137799.GZ78_28060"/>
<evidence type="ECO:0000256" key="3">
    <source>
        <dbReference type="PROSITE-ProRule" id="PRU00339"/>
    </source>
</evidence>
<organism evidence="5 6">
    <name type="scientific">Endozoicomonas numazuensis</name>
    <dbReference type="NCBI Taxonomy" id="1137799"/>
    <lineage>
        <taxon>Bacteria</taxon>
        <taxon>Pseudomonadati</taxon>
        <taxon>Pseudomonadota</taxon>
        <taxon>Gammaproteobacteria</taxon>
        <taxon>Oceanospirillales</taxon>
        <taxon>Endozoicomonadaceae</taxon>
        <taxon>Endozoicomonas</taxon>
    </lineage>
</organism>
<dbReference type="SMART" id="SM00028">
    <property type="entry name" value="TPR"/>
    <property type="match status" value="4"/>
</dbReference>
<dbReference type="Pfam" id="PF13181">
    <property type="entry name" value="TPR_8"/>
    <property type="match status" value="2"/>
</dbReference>